<gene>
    <name evidence="3" type="ORF">ACFY8O_33755</name>
</gene>
<dbReference type="Proteomes" id="UP001602322">
    <property type="component" value="Unassembled WGS sequence"/>
</dbReference>
<organism evidence="3 4">
    <name type="scientific">Streptomyces argenteolus</name>
    <dbReference type="NCBI Taxonomy" id="67274"/>
    <lineage>
        <taxon>Bacteria</taxon>
        <taxon>Bacillati</taxon>
        <taxon>Actinomycetota</taxon>
        <taxon>Actinomycetes</taxon>
        <taxon>Kitasatosporales</taxon>
        <taxon>Streptomycetaceae</taxon>
        <taxon>Streptomyces</taxon>
    </lineage>
</organism>
<dbReference type="Pfam" id="PF02801">
    <property type="entry name" value="Ketoacyl-synt_C"/>
    <property type="match status" value="1"/>
</dbReference>
<evidence type="ECO:0000313" key="3">
    <source>
        <dbReference type="EMBL" id="MFF5900862.1"/>
    </source>
</evidence>
<name>A0ABW6XGI3_9ACTN</name>
<feature type="compositionally biased region" description="Basic residues" evidence="1">
    <location>
        <begin position="101"/>
        <end position="115"/>
    </location>
</feature>
<dbReference type="SUPFAM" id="SSF53901">
    <property type="entry name" value="Thiolase-like"/>
    <property type="match status" value="1"/>
</dbReference>
<accession>A0ABW6XGI3</accession>
<protein>
    <recommendedName>
        <fullName evidence="2">Beta-ketoacyl synthase C-terminal domain-containing protein</fullName>
    </recommendedName>
</protein>
<sequence length="115" mass="12533">MAEGRISRSLTATGFRCAAGLSRLCTSSWVRRACRGHRSGQSLIGHAGWAAGAASVAHVLLAMRHERILAQHGFRQPSLPLGSLEIPTTAKARPAPDRRRLGVRLRRHQRAPSPR</sequence>
<dbReference type="InterPro" id="IPR014031">
    <property type="entry name" value="Ketoacyl_synth_C"/>
</dbReference>
<proteinExistence type="predicted"/>
<dbReference type="InterPro" id="IPR016039">
    <property type="entry name" value="Thiolase-like"/>
</dbReference>
<comment type="caution">
    <text evidence="3">The sequence shown here is derived from an EMBL/GenBank/DDBJ whole genome shotgun (WGS) entry which is preliminary data.</text>
</comment>
<evidence type="ECO:0000256" key="1">
    <source>
        <dbReference type="SAM" id="MobiDB-lite"/>
    </source>
</evidence>
<feature type="domain" description="Beta-ketoacyl synthase C-terminal" evidence="2">
    <location>
        <begin position="39"/>
        <end position="72"/>
    </location>
</feature>
<dbReference type="RefSeq" id="WP_387909127.1">
    <property type="nucleotide sequence ID" value="NZ_JBIBEG010000019.1"/>
</dbReference>
<feature type="region of interest" description="Disordered" evidence="1">
    <location>
        <begin position="79"/>
        <end position="115"/>
    </location>
</feature>
<keyword evidence="4" id="KW-1185">Reference proteome</keyword>
<evidence type="ECO:0000313" key="4">
    <source>
        <dbReference type="Proteomes" id="UP001602322"/>
    </source>
</evidence>
<dbReference type="Gene3D" id="3.40.47.10">
    <property type="match status" value="1"/>
</dbReference>
<dbReference type="EMBL" id="JBIBEG010000019">
    <property type="protein sequence ID" value="MFF5900862.1"/>
    <property type="molecule type" value="Genomic_DNA"/>
</dbReference>
<reference evidence="3 4" key="1">
    <citation type="submission" date="2024-10" db="EMBL/GenBank/DDBJ databases">
        <title>The Natural Products Discovery Center: Release of the First 8490 Sequenced Strains for Exploring Actinobacteria Biosynthetic Diversity.</title>
        <authorList>
            <person name="Kalkreuter E."/>
            <person name="Kautsar S.A."/>
            <person name="Yang D."/>
            <person name="Bader C.D."/>
            <person name="Teijaro C.N."/>
            <person name="Fluegel L."/>
            <person name="Davis C.M."/>
            <person name="Simpson J.R."/>
            <person name="Lauterbach L."/>
            <person name="Steele A.D."/>
            <person name="Gui C."/>
            <person name="Meng S."/>
            <person name="Li G."/>
            <person name="Viehrig K."/>
            <person name="Ye F."/>
            <person name="Su P."/>
            <person name="Kiefer A.F."/>
            <person name="Nichols A."/>
            <person name="Cepeda A.J."/>
            <person name="Yan W."/>
            <person name="Fan B."/>
            <person name="Jiang Y."/>
            <person name="Adhikari A."/>
            <person name="Zheng C.-J."/>
            <person name="Schuster L."/>
            <person name="Cowan T.M."/>
            <person name="Smanski M.J."/>
            <person name="Chevrette M.G."/>
            <person name="De Carvalho L.P.S."/>
            <person name="Shen B."/>
        </authorList>
    </citation>
    <scope>NUCLEOTIDE SEQUENCE [LARGE SCALE GENOMIC DNA]</scope>
    <source>
        <strain evidence="3 4">NPDC012540</strain>
    </source>
</reference>
<evidence type="ECO:0000259" key="2">
    <source>
        <dbReference type="Pfam" id="PF02801"/>
    </source>
</evidence>